<keyword evidence="4" id="KW-1185">Reference proteome</keyword>
<evidence type="ECO:0000256" key="1">
    <source>
        <dbReference type="SAM" id="MobiDB-lite"/>
    </source>
</evidence>
<dbReference type="AlphaFoldDB" id="A0AAV7XHB0"/>
<accession>A0AAV7XHB0</accession>
<dbReference type="Proteomes" id="UP001075354">
    <property type="component" value="Chromosome 9"/>
</dbReference>
<sequence>MERAPQPAQPAQPLLLLVLLALGGVLGGDAPRAVSLGDVTGTGFTEVGYNAPSATHHQPGVVSLEDVTGIKRPGGDSLEDVSGPLPYHPLPPRPRQPGVVSLEDVTGIKRPGVVSLEDVTGVPRPRPHPYRQPPHRDQYNPYQPPCWAPGAPLYEPTPYVDTPAGVAYAAYRTTQTAAPSVNAVALDNAKPPLLSRARRSPAPAPGVVPLSDVAGPVAAHYPSFGPPAYVRPGYGYGYGGYGGYGHGYGGYYRPRPYYVNVVPCIGLFCL</sequence>
<dbReference type="EMBL" id="JAPTSV010000009">
    <property type="protein sequence ID" value="KAJ1523965.1"/>
    <property type="molecule type" value="Genomic_DNA"/>
</dbReference>
<feature type="chain" id="PRO_5044012267" evidence="2">
    <location>
        <begin position="28"/>
        <end position="270"/>
    </location>
</feature>
<evidence type="ECO:0000313" key="4">
    <source>
        <dbReference type="Proteomes" id="UP001075354"/>
    </source>
</evidence>
<keyword evidence="2" id="KW-0732">Signal</keyword>
<reference evidence="3" key="1">
    <citation type="submission" date="2022-12" db="EMBL/GenBank/DDBJ databases">
        <title>Chromosome-level genome assembly of the bean flower thrips Megalurothrips usitatus.</title>
        <authorList>
            <person name="Ma L."/>
            <person name="Liu Q."/>
            <person name="Li H."/>
            <person name="Cai W."/>
        </authorList>
    </citation>
    <scope>NUCLEOTIDE SEQUENCE</scope>
    <source>
        <strain evidence="3">Cailab_2022a</strain>
    </source>
</reference>
<name>A0AAV7XHB0_9NEOP</name>
<organism evidence="3 4">
    <name type="scientific">Megalurothrips usitatus</name>
    <name type="common">bean blossom thrips</name>
    <dbReference type="NCBI Taxonomy" id="439358"/>
    <lineage>
        <taxon>Eukaryota</taxon>
        <taxon>Metazoa</taxon>
        <taxon>Ecdysozoa</taxon>
        <taxon>Arthropoda</taxon>
        <taxon>Hexapoda</taxon>
        <taxon>Insecta</taxon>
        <taxon>Pterygota</taxon>
        <taxon>Neoptera</taxon>
        <taxon>Paraneoptera</taxon>
        <taxon>Thysanoptera</taxon>
        <taxon>Terebrantia</taxon>
        <taxon>Thripoidea</taxon>
        <taxon>Thripidae</taxon>
        <taxon>Megalurothrips</taxon>
    </lineage>
</organism>
<feature type="region of interest" description="Disordered" evidence="1">
    <location>
        <begin position="118"/>
        <end position="138"/>
    </location>
</feature>
<feature type="signal peptide" evidence="2">
    <location>
        <begin position="1"/>
        <end position="27"/>
    </location>
</feature>
<gene>
    <name evidence="3" type="ORF">ONE63_010511</name>
</gene>
<evidence type="ECO:0000313" key="3">
    <source>
        <dbReference type="EMBL" id="KAJ1523965.1"/>
    </source>
</evidence>
<protein>
    <submittedName>
        <fullName evidence="3">Uncharacterized protein</fullName>
    </submittedName>
</protein>
<proteinExistence type="predicted"/>
<evidence type="ECO:0000256" key="2">
    <source>
        <dbReference type="SAM" id="SignalP"/>
    </source>
</evidence>
<comment type="caution">
    <text evidence="3">The sequence shown here is derived from an EMBL/GenBank/DDBJ whole genome shotgun (WGS) entry which is preliminary data.</text>
</comment>